<dbReference type="PATRIC" id="fig|1246995.3.peg.8041"/>
<dbReference type="EMBL" id="CP006272">
    <property type="protein sequence ID" value="AGZ46203.1"/>
    <property type="molecule type" value="Genomic_DNA"/>
</dbReference>
<dbReference type="InterPro" id="IPR000863">
    <property type="entry name" value="Sulfotransferase_dom"/>
</dbReference>
<dbReference type="HOGENOM" id="CLU_066875_0_0_11"/>
<protein>
    <submittedName>
        <fullName evidence="2">Methyltransferase</fullName>
    </submittedName>
</protein>
<keyword evidence="2" id="KW-0489">Methyltransferase</keyword>
<proteinExistence type="predicted"/>
<keyword evidence="2" id="KW-0808">Transferase</keyword>
<dbReference type="Proteomes" id="UP000017746">
    <property type="component" value="Chromosome"/>
</dbReference>
<sequence>MDRSIIISNGRCGSTLLSDLIVEEPETCSAQEFFMSVAPWVRGDGLLTGAEYWSVLSSPKEEMAALHRVGLPPKEIRYPATGRWADNMVNLPRILGITLAKLTDDPDTLYDKLAARVPDFPSQTVGAHHQAFLDLLAEQTGRKRWVERSGGSSQIAPFILENFPTAKIVYLTRNWADTAASMSKHSVFQLIQLRIEALGRYGVDPFRVAPGQDVPAELEAYLPDRLTAELVRERGSDPKKFMALCAFMSSQAEQVLSDHPPAQLLTMAYEDLLVDPVGELTKLGSFLGFADPAGWADGVAHRVKSPVRA</sequence>
<dbReference type="Gene3D" id="3.40.50.300">
    <property type="entry name" value="P-loop containing nucleotide triphosphate hydrolases"/>
    <property type="match status" value="1"/>
</dbReference>
<dbReference type="KEGG" id="afs:AFR_39745"/>
<dbReference type="GO" id="GO:0008146">
    <property type="term" value="F:sulfotransferase activity"/>
    <property type="evidence" value="ECO:0007669"/>
    <property type="project" value="InterPro"/>
</dbReference>
<dbReference type="Pfam" id="PF00685">
    <property type="entry name" value="Sulfotransfer_1"/>
    <property type="match status" value="1"/>
</dbReference>
<evidence type="ECO:0000313" key="3">
    <source>
        <dbReference type="Proteomes" id="UP000017746"/>
    </source>
</evidence>
<gene>
    <name evidence="2" type="ORF">AFR_39745</name>
</gene>
<dbReference type="GO" id="GO:0032259">
    <property type="term" value="P:methylation"/>
    <property type="evidence" value="ECO:0007669"/>
    <property type="project" value="UniProtKB-KW"/>
</dbReference>
<dbReference type="GO" id="GO:0008168">
    <property type="term" value="F:methyltransferase activity"/>
    <property type="evidence" value="ECO:0007669"/>
    <property type="project" value="UniProtKB-KW"/>
</dbReference>
<evidence type="ECO:0000313" key="2">
    <source>
        <dbReference type="EMBL" id="AGZ46203.1"/>
    </source>
</evidence>
<feature type="domain" description="Sulfotransferase" evidence="1">
    <location>
        <begin position="164"/>
        <end position="290"/>
    </location>
</feature>
<dbReference type="AlphaFoldDB" id="U5WAI5"/>
<dbReference type="OrthoDB" id="9777890at2"/>
<accession>U5WAI5</accession>
<evidence type="ECO:0000259" key="1">
    <source>
        <dbReference type="Pfam" id="PF00685"/>
    </source>
</evidence>
<name>U5WAI5_9ACTN</name>
<dbReference type="SUPFAM" id="SSF52540">
    <property type="entry name" value="P-loop containing nucleoside triphosphate hydrolases"/>
    <property type="match status" value="1"/>
</dbReference>
<keyword evidence="3" id="KW-1185">Reference proteome</keyword>
<organism evidence="2 3">
    <name type="scientific">Actinoplanes friuliensis DSM 7358</name>
    <dbReference type="NCBI Taxonomy" id="1246995"/>
    <lineage>
        <taxon>Bacteria</taxon>
        <taxon>Bacillati</taxon>
        <taxon>Actinomycetota</taxon>
        <taxon>Actinomycetes</taxon>
        <taxon>Micromonosporales</taxon>
        <taxon>Micromonosporaceae</taxon>
        <taxon>Actinoplanes</taxon>
    </lineage>
</organism>
<dbReference type="STRING" id="1246995.AFR_39745"/>
<reference evidence="2 3" key="1">
    <citation type="journal article" date="2014" name="J. Biotechnol.">
        <title>Complete genome sequence of the actinobacterium Actinoplanes friuliensis HAG 010964, producer of the lipopeptide antibiotic friulimycin.</title>
        <authorList>
            <person name="Ruckert C."/>
            <person name="Szczepanowski R."/>
            <person name="Albersmeier A."/>
            <person name="Goesmann A."/>
            <person name="Fischer N."/>
            <person name="Steinkamper A."/>
            <person name="Puhler A."/>
            <person name="Biener R."/>
            <person name="Schwartz D."/>
            <person name="Kalinowski J."/>
        </authorList>
    </citation>
    <scope>NUCLEOTIDE SEQUENCE [LARGE SCALE GENOMIC DNA]</scope>
    <source>
        <strain evidence="2 3">DSM 7358</strain>
    </source>
</reference>
<dbReference type="RefSeq" id="WP_023562536.1">
    <property type="nucleotide sequence ID" value="NC_022657.1"/>
</dbReference>
<dbReference type="eggNOG" id="ENOG5033UE7">
    <property type="taxonomic scope" value="Bacteria"/>
</dbReference>
<dbReference type="InterPro" id="IPR027417">
    <property type="entry name" value="P-loop_NTPase"/>
</dbReference>